<comment type="subcellular location">
    <subcellularLocation>
        <location evidence="1">Cytoplasm</location>
    </subcellularLocation>
</comment>
<dbReference type="GO" id="GO:0000184">
    <property type="term" value="P:nuclear-transcribed mRNA catabolic process, nonsense-mediated decay"/>
    <property type="evidence" value="ECO:0007669"/>
    <property type="project" value="InterPro"/>
</dbReference>
<dbReference type="GeneID" id="18794773"/>
<protein>
    <submittedName>
        <fullName evidence="5">ARM repeat-containing protein</fullName>
    </submittedName>
</protein>
<dbReference type="InterPro" id="IPR007193">
    <property type="entry name" value="Upf2/Nmd2_C"/>
</dbReference>
<dbReference type="SMART" id="SM00543">
    <property type="entry name" value="MIF4G"/>
    <property type="match status" value="3"/>
</dbReference>
<dbReference type="InterPro" id="IPR016024">
    <property type="entry name" value="ARM-type_fold"/>
</dbReference>
<dbReference type="FunFam" id="1.25.40.180:FF:000037">
    <property type="entry name" value="Nonsense-mediated mRNA decay factor (Upf2)"/>
    <property type="match status" value="1"/>
</dbReference>
<dbReference type="Proteomes" id="UP000053927">
    <property type="component" value="Unassembled WGS sequence"/>
</dbReference>
<feature type="compositionally biased region" description="Acidic residues" evidence="3">
    <location>
        <begin position="955"/>
        <end position="983"/>
    </location>
</feature>
<dbReference type="eggNOG" id="KOG2051">
    <property type="taxonomic scope" value="Eukaryota"/>
</dbReference>
<feature type="compositionally biased region" description="Acidic residues" evidence="3">
    <location>
        <begin position="471"/>
        <end position="480"/>
    </location>
</feature>
<gene>
    <name evidence="5" type="ORF">STEHIDRAFT_105939</name>
</gene>
<accession>R7RYK6</accession>
<feature type="domain" description="MIF4G" evidence="4">
    <location>
        <begin position="506"/>
        <end position="700"/>
    </location>
</feature>
<dbReference type="Gene3D" id="4.10.80.160">
    <property type="match status" value="1"/>
</dbReference>
<dbReference type="PANTHER" id="PTHR12839">
    <property type="entry name" value="NONSENSE-MEDIATED MRNA DECAY PROTEIN 2 UP-FRAMESHIFT SUPPRESSOR 2"/>
    <property type="match status" value="1"/>
</dbReference>
<name>R7RYK6_STEHR</name>
<feature type="region of interest" description="Disordered" evidence="3">
    <location>
        <begin position="405"/>
        <end position="504"/>
    </location>
</feature>
<dbReference type="OrthoDB" id="27832at2759"/>
<feature type="compositionally biased region" description="Basic and acidic residues" evidence="3">
    <location>
        <begin position="405"/>
        <end position="423"/>
    </location>
</feature>
<evidence type="ECO:0000256" key="3">
    <source>
        <dbReference type="SAM" id="MobiDB-lite"/>
    </source>
</evidence>
<feature type="compositionally biased region" description="Basic and acidic residues" evidence="3">
    <location>
        <begin position="430"/>
        <end position="443"/>
    </location>
</feature>
<dbReference type="GO" id="GO:0035145">
    <property type="term" value="C:exon-exon junction complex"/>
    <property type="evidence" value="ECO:0007669"/>
    <property type="project" value="TreeGrafter"/>
</dbReference>
<evidence type="ECO:0000256" key="1">
    <source>
        <dbReference type="ARBA" id="ARBA00004496"/>
    </source>
</evidence>
<dbReference type="InterPro" id="IPR003890">
    <property type="entry name" value="MIF4G-like_typ-3"/>
</dbReference>
<dbReference type="GO" id="GO:0003723">
    <property type="term" value="F:RNA binding"/>
    <property type="evidence" value="ECO:0007669"/>
    <property type="project" value="InterPro"/>
</dbReference>
<dbReference type="OMA" id="DFQHHQI"/>
<feature type="region of interest" description="Disordered" evidence="3">
    <location>
        <begin position="950"/>
        <end position="1021"/>
    </location>
</feature>
<dbReference type="AlphaFoldDB" id="R7RYK6"/>
<dbReference type="Pfam" id="PF04050">
    <property type="entry name" value="Upf2"/>
    <property type="match status" value="1"/>
</dbReference>
<dbReference type="KEGG" id="shs:STEHIDRAFT_105939"/>
<sequence length="1173" mass="131830">MADSATNGKLDEERARRQKRAQLKDLNINHAGDEPTKALDSSLKRHTALIKRIKLSIGLDNRDQIIKDVDTLTLEKYIDEIAGAITEGIARCKLEKDIWSATEVISALHRRFPKTFTPALIGHLAVALAPASKATLAGMAPEQREKEEAARVQRQRPILRVCAELALVGIIRDAPGRSGGEWMIKALRDLLSNDSSLSSLPLLTTFLKSYARPFLGLTPPATKQVSASSENGSLSGETAAMHQNGAFPALADADEADELVEKEIRDRFKKMCEGYFDSVAKKLVIEHKRLQEQDRRNHEAYIRSGEIFEDRQQAYEKMTKNYEKLLASCQTLSELLYTPLPSLPTSSQTTTSIQIGTNSSSLLNSDETDEITLGITSKWEDEEERRFFEDIQDLRELVPRSILGVEDRGKDGEKGKEEEKEKDREEEEEEAKKREEEEVRKLEEELEGLTTKVKEGGVAQNGNAASRAEEVADEDIEDEGTATPIPGTPKETSPPGSPTLAPQGPSQLLTALLARLPDCTNRSLLDNVAVEFAFLNSKAARKRLVKFLTQVPKNRTDLLPHYSRLIATLAPFMPDIVTDILAYLDEEFRYLQRKKNVVKELADTRRKNITFLSNLTKFKVVPPHLILHMFKVCLDDFSGTNLDNIALLLEGCGRFLLRNEETKQRFATMLELMKRKQSMQHFDQRQLLMLENAYYQANPPERAPRQEKERTPMELFIRHLIHDVLSKKSIDKVLKLLRKLDWTSPAVTSTLHKVFTKPYKLRYSNIALLAMLTYDLQRYHPEFAIGVVDQVVEDVRRGLESNVYKENQRRVAVCKYLGELYIYRLISSGLVFDTFWGLVTFGHPEGHPLPMFPCPVDMPDDFFRVRLVCVLLDTCGMCFDRGSQKKKLDNFLTFFQYYILCKEPWPMDVEFMVTDSIEAIRPKLTLFKTVDEAATAVDEMFANAYQTAGLTAGEGDGDDSGEDSGDEAERPGDEEDAEEEEDNANTNPNELEDRGPSPEPEIVVTSSQENLGPSEEEDSEFAKELAKMVVDTSTESRKVDRRTAQALWESAVLPQNLKKKKVGGVGGGVEDGIGAGVGAEGDGEETEVIQGSEGAGVMNFTVITKRGNKQQTRQLAIPSESALAVQTRTAQMQDKVEQQHLKRLVLNYEQREEAEELKALEMKSRPVKIRLAG</sequence>
<dbReference type="Pfam" id="PF02854">
    <property type="entry name" value="MIF4G"/>
    <property type="match status" value="2"/>
</dbReference>
<evidence type="ECO:0000259" key="4">
    <source>
        <dbReference type="SMART" id="SM00543"/>
    </source>
</evidence>
<organism evidence="5 6">
    <name type="scientific">Stereum hirsutum (strain FP-91666)</name>
    <name type="common">White-rot fungus</name>
    <dbReference type="NCBI Taxonomy" id="721885"/>
    <lineage>
        <taxon>Eukaryota</taxon>
        <taxon>Fungi</taxon>
        <taxon>Dikarya</taxon>
        <taxon>Basidiomycota</taxon>
        <taxon>Agaricomycotina</taxon>
        <taxon>Agaricomycetes</taxon>
        <taxon>Russulales</taxon>
        <taxon>Stereaceae</taxon>
        <taxon>Stereum</taxon>
    </lineage>
</organism>
<evidence type="ECO:0000256" key="2">
    <source>
        <dbReference type="ARBA" id="ARBA00022490"/>
    </source>
</evidence>
<keyword evidence="2" id="KW-0963">Cytoplasm</keyword>
<feature type="domain" description="MIF4G" evidence="4">
    <location>
        <begin position="43"/>
        <end position="267"/>
    </location>
</feature>
<evidence type="ECO:0000313" key="5">
    <source>
        <dbReference type="EMBL" id="EIM79903.1"/>
    </source>
</evidence>
<dbReference type="SUPFAM" id="SSF48371">
    <property type="entry name" value="ARM repeat"/>
    <property type="match status" value="2"/>
</dbReference>
<dbReference type="InterPro" id="IPR039762">
    <property type="entry name" value="Nmd2/UPF2"/>
</dbReference>
<dbReference type="EMBL" id="JH687400">
    <property type="protein sequence ID" value="EIM79903.1"/>
    <property type="molecule type" value="Genomic_DNA"/>
</dbReference>
<keyword evidence="6" id="KW-1185">Reference proteome</keyword>
<evidence type="ECO:0000313" key="6">
    <source>
        <dbReference type="Proteomes" id="UP000053927"/>
    </source>
</evidence>
<feature type="region of interest" description="Disordered" evidence="3">
    <location>
        <begin position="1073"/>
        <end position="1092"/>
    </location>
</feature>
<reference evidence="6" key="1">
    <citation type="journal article" date="2012" name="Science">
        <title>The Paleozoic origin of enzymatic lignin decomposition reconstructed from 31 fungal genomes.</title>
        <authorList>
            <person name="Floudas D."/>
            <person name="Binder M."/>
            <person name="Riley R."/>
            <person name="Barry K."/>
            <person name="Blanchette R.A."/>
            <person name="Henrissat B."/>
            <person name="Martinez A.T."/>
            <person name="Otillar R."/>
            <person name="Spatafora J.W."/>
            <person name="Yadav J.S."/>
            <person name="Aerts A."/>
            <person name="Benoit I."/>
            <person name="Boyd A."/>
            <person name="Carlson A."/>
            <person name="Copeland A."/>
            <person name="Coutinho P.M."/>
            <person name="de Vries R.P."/>
            <person name="Ferreira P."/>
            <person name="Findley K."/>
            <person name="Foster B."/>
            <person name="Gaskell J."/>
            <person name="Glotzer D."/>
            <person name="Gorecki P."/>
            <person name="Heitman J."/>
            <person name="Hesse C."/>
            <person name="Hori C."/>
            <person name="Igarashi K."/>
            <person name="Jurgens J.A."/>
            <person name="Kallen N."/>
            <person name="Kersten P."/>
            <person name="Kohler A."/>
            <person name="Kuees U."/>
            <person name="Kumar T.K.A."/>
            <person name="Kuo A."/>
            <person name="LaButti K."/>
            <person name="Larrondo L.F."/>
            <person name="Lindquist E."/>
            <person name="Ling A."/>
            <person name="Lombard V."/>
            <person name="Lucas S."/>
            <person name="Lundell T."/>
            <person name="Martin R."/>
            <person name="McLaughlin D.J."/>
            <person name="Morgenstern I."/>
            <person name="Morin E."/>
            <person name="Murat C."/>
            <person name="Nagy L.G."/>
            <person name="Nolan M."/>
            <person name="Ohm R.A."/>
            <person name="Patyshakuliyeva A."/>
            <person name="Rokas A."/>
            <person name="Ruiz-Duenas F.J."/>
            <person name="Sabat G."/>
            <person name="Salamov A."/>
            <person name="Samejima M."/>
            <person name="Schmutz J."/>
            <person name="Slot J.C."/>
            <person name="St John F."/>
            <person name="Stenlid J."/>
            <person name="Sun H."/>
            <person name="Sun S."/>
            <person name="Syed K."/>
            <person name="Tsang A."/>
            <person name="Wiebenga A."/>
            <person name="Young D."/>
            <person name="Pisabarro A."/>
            <person name="Eastwood D.C."/>
            <person name="Martin F."/>
            <person name="Cullen D."/>
            <person name="Grigoriev I.V."/>
            <person name="Hibbett D.S."/>
        </authorList>
    </citation>
    <scope>NUCLEOTIDE SEQUENCE [LARGE SCALE GENOMIC DNA]</scope>
    <source>
        <strain evidence="6">FP-91666</strain>
    </source>
</reference>
<dbReference type="GO" id="GO:0005737">
    <property type="term" value="C:cytoplasm"/>
    <property type="evidence" value="ECO:0007669"/>
    <property type="project" value="UniProtKB-SubCell"/>
</dbReference>
<feature type="region of interest" description="Disordered" evidence="3">
    <location>
        <begin position="1"/>
        <end position="37"/>
    </location>
</feature>
<dbReference type="PANTHER" id="PTHR12839:SF7">
    <property type="entry name" value="REGULATOR OF NONSENSE TRANSCRIPTS 2"/>
    <property type="match status" value="1"/>
</dbReference>
<dbReference type="Gene3D" id="1.25.40.180">
    <property type="match status" value="3"/>
</dbReference>
<feature type="domain" description="MIF4G" evidence="4">
    <location>
        <begin position="714"/>
        <end position="923"/>
    </location>
</feature>
<proteinExistence type="predicted"/>
<dbReference type="RefSeq" id="XP_007310899.1">
    <property type="nucleotide sequence ID" value="XM_007310837.1"/>
</dbReference>